<accession>A0AAC9IT11</accession>
<dbReference type="RefSeq" id="WP_071539871.1">
    <property type="nucleotide sequence ID" value="NZ_CP015016.1"/>
</dbReference>
<name>A0AAC9IT11_9BURK</name>
<dbReference type="InterPro" id="IPR021529">
    <property type="entry name" value="DUF2798"/>
</dbReference>
<keyword evidence="1" id="KW-1133">Transmembrane helix</keyword>
<evidence type="ECO:0000313" key="3">
    <source>
        <dbReference type="Proteomes" id="UP000182060"/>
    </source>
</evidence>
<feature type="transmembrane region" description="Helical" evidence="1">
    <location>
        <begin position="7"/>
        <end position="30"/>
    </location>
</feature>
<gene>
    <name evidence="2" type="ORF">AOC25_11580</name>
</gene>
<organism evidence="2 3">
    <name type="scientific">Polynucleobacter asymbioticus</name>
    <dbReference type="NCBI Taxonomy" id="576611"/>
    <lineage>
        <taxon>Bacteria</taxon>
        <taxon>Pseudomonadati</taxon>
        <taxon>Pseudomonadota</taxon>
        <taxon>Betaproteobacteria</taxon>
        <taxon>Burkholderiales</taxon>
        <taxon>Burkholderiaceae</taxon>
        <taxon>Polynucleobacter</taxon>
    </lineage>
</organism>
<dbReference type="Pfam" id="PF11391">
    <property type="entry name" value="DUF2798"/>
    <property type="match status" value="1"/>
</dbReference>
<proteinExistence type="predicted"/>
<evidence type="ECO:0000313" key="2">
    <source>
        <dbReference type="EMBL" id="APC02209.1"/>
    </source>
</evidence>
<dbReference type="Proteomes" id="UP000182060">
    <property type="component" value="Chromosome"/>
</dbReference>
<sequence>MINLPGFIFSLVMGFLMSLSITCATTFVRVGRADTFFSVWFEVWSVAYPVAIICILIYRPIATRVTNTLLEKLSRSN</sequence>
<evidence type="ECO:0008006" key="4">
    <source>
        <dbReference type="Google" id="ProtNLM"/>
    </source>
</evidence>
<reference evidence="2" key="1">
    <citation type="journal article" date="2017" name="Appl. Environ. Microbiol.">
        <title>Microdiversification of a pelagic Polynucleobacter species is mainly driven by acquisition of genomic islands from a partially interspecific gene pool.</title>
        <authorList>
            <person name="Hoetzinger M."/>
            <person name="Hahn M.W."/>
            <person name="Jezberova J."/>
            <person name="Schmidt J."/>
            <person name="Koll U."/>
        </authorList>
    </citation>
    <scope>NUCLEOTIDE SEQUENCE</scope>
    <source>
        <strain evidence="2">MWH-RechtKol4</strain>
    </source>
</reference>
<evidence type="ECO:0000256" key="1">
    <source>
        <dbReference type="SAM" id="Phobius"/>
    </source>
</evidence>
<dbReference type="AlphaFoldDB" id="A0AAC9IT11"/>
<keyword evidence="1" id="KW-0472">Membrane</keyword>
<protein>
    <recommendedName>
        <fullName evidence="4">DUF2798 domain-containing protein</fullName>
    </recommendedName>
</protein>
<keyword evidence="1" id="KW-0812">Transmembrane</keyword>
<dbReference type="EMBL" id="CP015017">
    <property type="protein sequence ID" value="APC02209.1"/>
    <property type="molecule type" value="Genomic_DNA"/>
</dbReference>
<feature type="transmembrane region" description="Helical" evidence="1">
    <location>
        <begin position="36"/>
        <end position="58"/>
    </location>
</feature>